<dbReference type="OrthoDB" id="7984201at2759"/>
<dbReference type="PANTHER" id="PTHR13593:SF80">
    <property type="entry name" value="PLC-LIKE PHOSPHODIESTERASE"/>
    <property type="match status" value="1"/>
</dbReference>
<dbReference type="PANTHER" id="PTHR13593">
    <property type="match status" value="1"/>
</dbReference>
<dbReference type="Gene3D" id="3.20.20.190">
    <property type="entry name" value="Phosphatidylinositol (PI) phosphodiesterase"/>
    <property type="match status" value="1"/>
</dbReference>
<dbReference type="GO" id="GO:0006629">
    <property type="term" value="P:lipid metabolic process"/>
    <property type="evidence" value="ECO:0007669"/>
    <property type="project" value="InterPro"/>
</dbReference>
<dbReference type="EMBL" id="MU003714">
    <property type="protein sequence ID" value="KAF2804143.1"/>
    <property type="molecule type" value="Genomic_DNA"/>
</dbReference>
<dbReference type="RefSeq" id="XP_033571107.1">
    <property type="nucleotide sequence ID" value="XM_033726842.1"/>
</dbReference>
<protein>
    <submittedName>
        <fullName evidence="1 3">Uncharacterized protein</fullName>
    </submittedName>
</protein>
<evidence type="ECO:0000313" key="1">
    <source>
        <dbReference type="EMBL" id="KAF2804143.1"/>
    </source>
</evidence>
<name>A0A6A6Y6J2_9PEZI</name>
<sequence>MCALFEVGLLRDWLLEVRVWLDTHPDEVVTILIVNSDAASTVELLPEFSSAKIARYAYIPKTGVGVTPAPSTPSASSWPTLQEMIDAHQRLVVFVANITPDPVMAPYLLPEFTFVWETEFEVVGLENFYCLPDRPSGLTLETAKSSGRLFLLNHFLYWNQAFGIQVPDVRFLNVTNSMYGVGSLMDHMRNCGQQYTQLPTFVLVDFFNVGPAIRTVDVVNGVTDPVERRSVSTDVFDRQFGTIHRSRRRKRGPTKGSYGTLLAFWSLVFLS</sequence>
<dbReference type="GO" id="GO:0008081">
    <property type="term" value="F:phosphoric diester hydrolase activity"/>
    <property type="evidence" value="ECO:0007669"/>
    <property type="project" value="InterPro"/>
</dbReference>
<evidence type="ECO:0000313" key="2">
    <source>
        <dbReference type="Proteomes" id="UP000504636"/>
    </source>
</evidence>
<dbReference type="InterPro" id="IPR017946">
    <property type="entry name" value="PLC-like_Pdiesterase_TIM-brl"/>
</dbReference>
<dbReference type="SUPFAM" id="SSF51695">
    <property type="entry name" value="PLC-like phosphodiesterases"/>
    <property type="match status" value="1"/>
</dbReference>
<organism evidence="1">
    <name type="scientific">Mytilinidion resinicola</name>
    <dbReference type="NCBI Taxonomy" id="574789"/>
    <lineage>
        <taxon>Eukaryota</taxon>
        <taxon>Fungi</taxon>
        <taxon>Dikarya</taxon>
        <taxon>Ascomycota</taxon>
        <taxon>Pezizomycotina</taxon>
        <taxon>Dothideomycetes</taxon>
        <taxon>Pleosporomycetidae</taxon>
        <taxon>Mytilinidiales</taxon>
        <taxon>Mytilinidiaceae</taxon>
        <taxon>Mytilinidion</taxon>
    </lineage>
</organism>
<proteinExistence type="predicted"/>
<dbReference type="GeneID" id="54467735"/>
<dbReference type="AlphaFoldDB" id="A0A6A6Y6J2"/>
<accession>A0A6A6Y6J2</accession>
<reference evidence="1 3" key="1">
    <citation type="journal article" date="2020" name="Stud. Mycol.">
        <title>101 Dothideomycetes genomes: a test case for predicting lifestyles and emergence of pathogens.</title>
        <authorList>
            <person name="Haridas S."/>
            <person name="Albert R."/>
            <person name="Binder M."/>
            <person name="Bloem J."/>
            <person name="Labutti K."/>
            <person name="Salamov A."/>
            <person name="Andreopoulos B."/>
            <person name="Baker S."/>
            <person name="Barry K."/>
            <person name="Bills G."/>
            <person name="Bluhm B."/>
            <person name="Cannon C."/>
            <person name="Castanera R."/>
            <person name="Culley D."/>
            <person name="Daum C."/>
            <person name="Ezra D."/>
            <person name="Gonzalez J."/>
            <person name="Henrissat B."/>
            <person name="Kuo A."/>
            <person name="Liang C."/>
            <person name="Lipzen A."/>
            <person name="Lutzoni F."/>
            <person name="Magnuson J."/>
            <person name="Mondo S."/>
            <person name="Nolan M."/>
            <person name="Ohm R."/>
            <person name="Pangilinan J."/>
            <person name="Park H.-J."/>
            <person name="Ramirez L."/>
            <person name="Alfaro M."/>
            <person name="Sun H."/>
            <person name="Tritt A."/>
            <person name="Yoshinaga Y."/>
            <person name="Zwiers L.-H."/>
            <person name="Turgeon B."/>
            <person name="Goodwin S."/>
            <person name="Spatafora J."/>
            <person name="Crous P."/>
            <person name="Grigoriev I."/>
        </authorList>
    </citation>
    <scope>NUCLEOTIDE SEQUENCE</scope>
    <source>
        <strain evidence="1 3">CBS 304.34</strain>
    </source>
</reference>
<reference evidence="3" key="2">
    <citation type="submission" date="2020-04" db="EMBL/GenBank/DDBJ databases">
        <authorList>
            <consortium name="NCBI Genome Project"/>
        </authorList>
    </citation>
    <scope>NUCLEOTIDE SEQUENCE</scope>
    <source>
        <strain evidence="3">CBS 304.34</strain>
    </source>
</reference>
<reference evidence="3" key="3">
    <citation type="submission" date="2025-04" db="UniProtKB">
        <authorList>
            <consortium name="RefSeq"/>
        </authorList>
    </citation>
    <scope>IDENTIFICATION</scope>
    <source>
        <strain evidence="3">CBS 304.34</strain>
    </source>
</reference>
<dbReference type="Proteomes" id="UP000504636">
    <property type="component" value="Unplaced"/>
</dbReference>
<keyword evidence="2" id="KW-1185">Reference proteome</keyword>
<gene>
    <name evidence="1 3" type="ORF">BDZ99DRAFT_545385</name>
</gene>
<dbReference type="InterPro" id="IPR051057">
    <property type="entry name" value="PI-PLC_domain"/>
</dbReference>
<evidence type="ECO:0000313" key="3">
    <source>
        <dbReference type="RefSeq" id="XP_033571107.1"/>
    </source>
</evidence>
<dbReference type="Pfam" id="PF26146">
    <property type="entry name" value="PI-PLC_X"/>
    <property type="match status" value="1"/>
</dbReference>